<dbReference type="RefSeq" id="WP_275471526.1">
    <property type="nucleotide sequence ID" value="NZ_JAPDSH010000004.1"/>
</dbReference>
<proteinExistence type="inferred from homology"/>
<evidence type="ECO:0000313" key="3">
    <source>
        <dbReference type="EMBL" id="MDF0479939.1"/>
    </source>
</evidence>
<dbReference type="InterPro" id="IPR002125">
    <property type="entry name" value="CMP_dCMP_dom"/>
</dbReference>
<name>A0ABT5X1Q8_9ENTE</name>
<sequence>MFKDLKKAASEVVGRREVNDFIEVGSVAAALLTADGNIYTGISIDSACSLGFCAEHGAVAEMLKAGENKIVACVAIDGTGTPVPPCGRCRELLTQCDSSNKDAQMEVAEGKCVTLRDLLPEDWKTGQDRNY</sequence>
<dbReference type="Proteomes" id="UP001147148">
    <property type="component" value="Unassembled WGS sequence"/>
</dbReference>
<dbReference type="EMBL" id="JAPDSH010000004">
    <property type="protein sequence ID" value="MDF0479939.1"/>
    <property type="molecule type" value="Genomic_DNA"/>
</dbReference>
<organism evidence="3 4">
    <name type="scientific">Vagococcus proximus</name>
    <dbReference type="NCBI Taxonomy" id="2991417"/>
    <lineage>
        <taxon>Bacteria</taxon>
        <taxon>Bacillati</taxon>
        <taxon>Bacillota</taxon>
        <taxon>Bacilli</taxon>
        <taxon>Lactobacillales</taxon>
        <taxon>Enterococcaceae</taxon>
        <taxon>Vagococcus</taxon>
    </lineage>
</organism>
<reference evidence="3" key="1">
    <citation type="submission" date="2022-10" db="EMBL/GenBank/DDBJ databases">
        <title>Vagococcus sp. isolated from poultry meat.</title>
        <authorList>
            <person name="Johansson P."/>
            <person name="Bjorkroth J."/>
        </authorList>
    </citation>
    <scope>NUCLEOTIDE SEQUENCE</scope>
    <source>
        <strain evidence="3">PNs007</strain>
    </source>
</reference>
<dbReference type="InterPro" id="IPR016193">
    <property type="entry name" value="Cytidine_deaminase-like"/>
</dbReference>
<dbReference type="SUPFAM" id="SSF53927">
    <property type="entry name" value="Cytidine deaminase-like"/>
    <property type="match status" value="1"/>
</dbReference>
<dbReference type="CDD" id="cd01283">
    <property type="entry name" value="cytidine_deaminase"/>
    <property type="match status" value="1"/>
</dbReference>
<dbReference type="Pfam" id="PF00383">
    <property type="entry name" value="dCMP_cyt_deam_1"/>
    <property type="match status" value="1"/>
</dbReference>
<comment type="similarity">
    <text evidence="1">Belongs to the cytidine and deoxycytidylate deaminase family.</text>
</comment>
<dbReference type="Gene3D" id="3.40.140.10">
    <property type="entry name" value="Cytidine Deaminase, domain 2"/>
    <property type="match status" value="1"/>
</dbReference>
<feature type="domain" description="CMP/dCMP-type deaminase" evidence="2">
    <location>
        <begin position="25"/>
        <end position="97"/>
    </location>
</feature>
<accession>A0ABT5X1Q8</accession>
<evidence type="ECO:0000313" key="4">
    <source>
        <dbReference type="Proteomes" id="UP001147148"/>
    </source>
</evidence>
<keyword evidence="4" id="KW-1185">Reference proteome</keyword>
<evidence type="ECO:0000259" key="2">
    <source>
        <dbReference type="Pfam" id="PF00383"/>
    </source>
</evidence>
<dbReference type="PANTHER" id="PTHR11644:SF2">
    <property type="entry name" value="CYTIDINE DEAMINASE"/>
    <property type="match status" value="1"/>
</dbReference>
<dbReference type="PANTHER" id="PTHR11644">
    <property type="entry name" value="CYTIDINE DEAMINASE"/>
    <property type="match status" value="1"/>
</dbReference>
<dbReference type="InterPro" id="IPR050202">
    <property type="entry name" value="Cyt/Deoxycyt_deaminase"/>
</dbReference>
<gene>
    <name evidence="3" type="ORF">OL233_06500</name>
</gene>
<protein>
    <submittedName>
        <fullName evidence="3">Cytidine deaminase</fullName>
    </submittedName>
</protein>
<comment type="caution">
    <text evidence="3">The sequence shown here is derived from an EMBL/GenBank/DDBJ whole genome shotgun (WGS) entry which is preliminary data.</text>
</comment>
<evidence type="ECO:0000256" key="1">
    <source>
        <dbReference type="ARBA" id="ARBA00006576"/>
    </source>
</evidence>